<dbReference type="InterPro" id="IPR005139">
    <property type="entry name" value="PCRF"/>
</dbReference>
<comment type="PTM">
    <text evidence="4">Methylated by PrmC. Methylation increases the termination efficiency of RF2.</text>
</comment>
<comment type="function">
    <text evidence="4">Peptide chain release factor 2 directs the termination of translation in response to the peptide chain termination codons UGA and UAA.</text>
</comment>
<reference evidence="8" key="1">
    <citation type="submission" date="2017-09" db="EMBL/GenBank/DDBJ databases">
        <title>Depth-based differentiation of microbial function through sediment-hosted aquifers and enrichment of novel symbionts in the deep terrestrial subsurface.</title>
        <authorList>
            <person name="Probst A.J."/>
            <person name="Ladd B."/>
            <person name="Jarett J.K."/>
            <person name="Geller-Mcgrath D.E."/>
            <person name="Sieber C.M.K."/>
            <person name="Emerson J.B."/>
            <person name="Anantharaman K."/>
            <person name="Thomas B.C."/>
            <person name="Malmstrom R."/>
            <person name="Stieglmeier M."/>
            <person name="Klingl A."/>
            <person name="Woyke T."/>
            <person name="Ryan C.M."/>
            <person name="Banfield J.F."/>
        </authorList>
    </citation>
    <scope>NUCLEOTIDE SEQUENCE [LARGE SCALE GENOMIC DNA]</scope>
</reference>
<evidence type="ECO:0000256" key="4">
    <source>
        <dbReference type="HAMAP-Rule" id="MF_00094"/>
    </source>
</evidence>
<evidence type="ECO:0000313" key="7">
    <source>
        <dbReference type="EMBL" id="PIZ01275.1"/>
    </source>
</evidence>
<organism evidence="7 8">
    <name type="scientific">bacterium (Candidatus Gribaldobacteria) CG_4_10_14_0_8_um_filter_33_9</name>
    <dbReference type="NCBI Taxonomy" id="2014266"/>
    <lineage>
        <taxon>Bacteria</taxon>
        <taxon>Candidatus Gribaldobacteria</taxon>
    </lineage>
</organism>
<dbReference type="Gene3D" id="1.20.58.410">
    <property type="entry name" value="Release factor"/>
    <property type="match status" value="1"/>
</dbReference>
<evidence type="ECO:0000256" key="3">
    <source>
        <dbReference type="ARBA" id="ARBA00022917"/>
    </source>
</evidence>
<dbReference type="InterPro" id="IPR000352">
    <property type="entry name" value="Pep_chain_release_fac_I"/>
</dbReference>
<name>A0A2M7RP79_9BACT</name>
<protein>
    <recommendedName>
        <fullName evidence="4 5">Peptide chain release factor 2</fullName>
        <shortName evidence="4">RF-2</shortName>
    </recommendedName>
</protein>
<accession>A0A2M7RP79</accession>
<dbReference type="Proteomes" id="UP000229371">
    <property type="component" value="Unassembled WGS sequence"/>
</dbReference>
<dbReference type="Pfam" id="PF03462">
    <property type="entry name" value="PCRF"/>
    <property type="match status" value="1"/>
</dbReference>
<keyword evidence="3 4" id="KW-0648">Protein biosynthesis</keyword>
<dbReference type="GO" id="GO:0005737">
    <property type="term" value="C:cytoplasm"/>
    <property type="evidence" value="ECO:0007669"/>
    <property type="project" value="UniProtKB-SubCell"/>
</dbReference>
<proteinExistence type="inferred from homology"/>
<dbReference type="EMBL" id="PFMI01000001">
    <property type="protein sequence ID" value="PIZ01275.1"/>
    <property type="molecule type" value="Genomic_DNA"/>
</dbReference>
<evidence type="ECO:0000259" key="6">
    <source>
        <dbReference type="PROSITE" id="PS00745"/>
    </source>
</evidence>
<sequence length="359" mass="41536">MVFDIANKKQEFKIKKQEIEKPDFWQKEKNASEIQKKHSEVKKQLEEIENLEIEFVDIKDFLLLREDDAKIEIELAQKIEKLDFQIKRKFQEIYLSGKYDKCSAILFCEAGAGGRDAEDWAALLLKMYQAWTEINGFSFKILYRKFGEGGGPEARIGLKEACLQIKGKLAYGLLRRETGIHRLVRISPFSAKKLRHTSFVKIEVLPKIDIEQEEIKILPEEIRTETFRATGPGGQNVNKRESAIRITHLPTGLQVASQIERSQGLNRKIALQILSAKLLQLKEKEKEKEMEKIKGQKISADFGSQIRSYVFHPYQLIKDHRTGIKTSNVEKVLNGNLDEFIEAEIKQLQTMVINNYDRI</sequence>
<keyword evidence="2 4" id="KW-0488">Methylation</keyword>
<evidence type="ECO:0000256" key="1">
    <source>
        <dbReference type="ARBA" id="ARBA00010835"/>
    </source>
</evidence>
<dbReference type="Gene3D" id="3.30.70.1660">
    <property type="match status" value="1"/>
</dbReference>
<gene>
    <name evidence="4" type="primary">prfB</name>
    <name evidence="7" type="ORF">COY61_00035</name>
</gene>
<dbReference type="Gene3D" id="3.30.160.20">
    <property type="match status" value="1"/>
</dbReference>
<dbReference type="HAMAP" id="MF_00094">
    <property type="entry name" value="Rel_fac_2"/>
    <property type="match status" value="1"/>
</dbReference>
<dbReference type="GO" id="GO:0016149">
    <property type="term" value="F:translation release factor activity, codon specific"/>
    <property type="evidence" value="ECO:0007669"/>
    <property type="project" value="UniProtKB-UniRule"/>
</dbReference>
<dbReference type="SUPFAM" id="SSF75620">
    <property type="entry name" value="Release factor"/>
    <property type="match status" value="1"/>
</dbReference>
<dbReference type="PANTHER" id="PTHR43116:SF3">
    <property type="entry name" value="CLASS I PEPTIDE CHAIN RELEASE FACTOR"/>
    <property type="match status" value="1"/>
</dbReference>
<evidence type="ECO:0000313" key="8">
    <source>
        <dbReference type="Proteomes" id="UP000229371"/>
    </source>
</evidence>
<comment type="subcellular location">
    <subcellularLocation>
        <location evidence="4">Cytoplasm</location>
    </subcellularLocation>
</comment>
<dbReference type="AlphaFoldDB" id="A0A2M7RP79"/>
<comment type="caution">
    <text evidence="7">The sequence shown here is derived from an EMBL/GenBank/DDBJ whole genome shotgun (WGS) entry which is preliminary data.</text>
</comment>
<dbReference type="InterPro" id="IPR045853">
    <property type="entry name" value="Pep_chain_release_fac_I_sf"/>
</dbReference>
<keyword evidence="4" id="KW-0963">Cytoplasm</keyword>
<dbReference type="PANTHER" id="PTHR43116">
    <property type="entry name" value="PEPTIDE CHAIN RELEASE FACTOR 2"/>
    <property type="match status" value="1"/>
</dbReference>
<dbReference type="InterPro" id="IPR004374">
    <property type="entry name" value="PrfB"/>
</dbReference>
<dbReference type="NCBIfam" id="TIGR00020">
    <property type="entry name" value="prfB"/>
    <property type="match status" value="1"/>
</dbReference>
<feature type="modified residue" description="N5-methylglutamine" evidence="4">
    <location>
        <position position="235"/>
    </location>
</feature>
<dbReference type="SMART" id="SM00937">
    <property type="entry name" value="PCRF"/>
    <property type="match status" value="1"/>
</dbReference>
<dbReference type="PROSITE" id="PS00745">
    <property type="entry name" value="RF_PROK_I"/>
    <property type="match status" value="1"/>
</dbReference>
<evidence type="ECO:0000256" key="5">
    <source>
        <dbReference type="NCBIfam" id="TIGR00020"/>
    </source>
</evidence>
<feature type="domain" description="Prokaryotic-type class I peptide chain release factors" evidence="6">
    <location>
        <begin position="228"/>
        <end position="244"/>
    </location>
</feature>
<dbReference type="Pfam" id="PF00472">
    <property type="entry name" value="RF-1"/>
    <property type="match status" value="1"/>
</dbReference>
<comment type="similarity">
    <text evidence="1 4">Belongs to the prokaryotic/mitochondrial release factor family.</text>
</comment>
<evidence type="ECO:0000256" key="2">
    <source>
        <dbReference type="ARBA" id="ARBA00022481"/>
    </source>
</evidence>